<comment type="caution">
    <text evidence="1">The sequence shown here is derived from an EMBL/GenBank/DDBJ whole genome shotgun (WGS) entry which is preliminary data.</text>
</comment>
<keyword evidence="2" id="KW-1185">Reference proteome</keyword>
<protein>
    <recommendedName>
        <fullName evidence="3">Peptidase A2 domain-containing protein</fullName>
    </recommendedName>
</protein>
<sequence>MVSTISIIPTEYLCEYEGNLSEDYDVEDEKVFTFVCEDKKLGCFKKSTEKKKSHLRPLHITAFMSGICVNKVLVDEGATISLLPERMLMKVRKHFDDLIPTNISVTDYDGVSTPAKGLVTLQVQVRSSSRTTVFVVFSSKASYNTLLGRDSIHGVGVVPSTVHKKN</sequence>
<dbReference type="InterPro" id="IPR021109">
    <property type="entry name" value="Peptidase_aspartic_dom_sf"/>
</dbReference>
<dbReference type="EMBL" id="SDMP01000011">
    <property type="protein sequence ID" value="RYR29575.1"/>
    <property type="molecule type" value="Genomic_DNA"/>
</dbReference>
<gene>
    <name evidence="1" type="ORF">Ahy_B01g054004</name>
</gene>
<dbReference type="Proteomes" id="UP000289738">
    <property type="component" value="Chromosome B01"/>
</dbReference>
<accession>A0A445AT33</accession>
<dbReference type="PANTHER" id="PTHR33240">
    <property type="entry name" value="OS08G0508500 PROTEIN"/>
    <property type="match status" value="1"/>
</dbReference>
<proteinExistence type="predicted"/>
<dbReference type="SUPFAM" id="SSF50630">
    <property type="entry name" value="Acid proteases"/>
    <property type="match status" value="1"/>
</dbReference>
<dbReference type="AlphaFoldDB" id="A0A445AT33"/>
<reference evidence="1 2" key="1">
    <citation type="submission" date="2019-01" db="EMBL/GenBank/DDBJ databases">
        <title>Sequencing of cultivated peanut Arachis hypogaea provides insights into genome evolution and oil improvement.</title>
        <authorList>
            <person name="Chen X."/>
        </authorList>
    </citation>
    <scope>NUCLEOTIDE SEQUENCE [LARGE SCALE GENOMIC DNA]</scope>
    <source>
        <strain evidence="2">cv. Fuhuasheng</strain>
        <tissue evidence="1">Leaves</tissue>
    </source>
</reference>
<dbReference type="Gene3D" id="2.40.70.10">
    <property type="entry name" value="Acid Proteases"/>
    <property type="match status" value="1"/>
</dbReference>
<name>A0A445AT33_ARAHY</name>
<evidence type="ECO:0000313" key="1">
    <source>
        <dbReference type="EMBL" id="RYR29575.1"/>
    </source>
</evidence>
<dbReference type="PANTHER" id="PTHR33240:SF15">
    <property type="entry name" value="GAG-PRO-LIKE PROTEIN"/>
    <property type="match status" value="1"/>
</dbReference>
<evidence type="ECO:0008006" key="3">
    <source>
        <dbReference type="Google" id="ProtNLM"/>
    </source>
</evidence>
<evidence type="ECO:0000313" key="2">
    <source>
        <dbReference type="Proteomes" id="UP000289738"/>
    </source>
</evidence>
<organism evidence="1 2">
    <name type="scientific">Arachis hypogaea</name>
    <name type="common">Peanut</name>
    <dbReference type="NCBI Taxonomy" id="3818"/>
    <lineage>
        <taxon>Eukaryota</taxon>
        <taxon>Viridiplantae</taxon>
        <taxon>Streptophyta</taxon>
        <taxon>Embryophyta</taxon>
        <taxon>Tracheophyta</taxon>
        <taxon>Spermatophyta</taxon>
        <taxon>Magnoliopsida</taxon>
        <taxon>eudicotyledons</taxon>
        <taxon>Gunneridae</taxon>
        <taxon>Pentapetalae</taxon>
        <taxon>rosids</taxon>
        <taxon>fabids</taxon>
        <taxon>Fabales</taxon>
        <taxon>Fabaceae</taxon>
        <taxon>Papilionoideae</taxon>
        <taxon>50 kb inversion clade</taxon>
        <taxon>dalbergioids sensu lato</taxon>
        <taxon>Dalbergieae</taxon>
        <taxon>Pterocarpus clade</taxon>
        <taxon>Arachis</taxon>
    </lineage>
</organism>